<dbReference type="InterPro" id="IPR002869">
    <property type="entry name" value="Pyrv_flavodox_OxRed_cen"/>
</dbReference>
<dbReference type="Gene3D" id="3.40.50.920">
    <property type="match status" value="1"/>
</dbReference>
<dbReference type="Pfam" id="PF01855">
    <property type="entry name" value="POR_N"/>
    <property type="match status" value="1"/>
</dbReference>
<keyword evidence="5" id="KW-1185">Reference proteome</keyword>
<evidence type="ECO:0000259" key="2">
    <source>
        <dbReference type="Pfam" id="PF01558"/>
    </source>
</evidence>
<name>A0ABS1U1R9_9PROT</name>
<accession>A0ABS1U1R9</accession>
<dbReference type="Gene3D" id="3.40.50.970">
    <property type="match status" value="1"/>
</dbReference>
<reference evidence="4 5" key="1">
    <citation type="submission" date="2021-01" db="EMBL/GenBank/DDBJ databases">
        <title>Belnapia mucosa sp. nov. and Belnapia arida sp. nov., isolated from the Tabernas Desert (Almeria, Spain).</title>
        <authorList>
            <person name="Molina-Menor E."/>
            <person name="Vidal-Verdu A."/>
            <person name="Calonge A."/>
            <person name="Satari L."/>
            <person name="Pereto J."/>
            <person name="Porcar M."/>
        </authorList>
    </citation>
    <scope>NUCLEOTIDE SEQUENCE [LARGE SCALE GENOMIC DNA]</scope>
    <source>
        <strain evidence="4 5">T18</strain>
    </source>
</reference>
<evidence type="ECO:0000256" key="1">
    <source>
        <dbReference type="ARBA" id="ARBA00023002"/>
    </source>
</evidence>
<comment type="caution">
    <text evidence="4">The sequence shown here is derived from an EMBL/GenBank/DDBJ whole genome shotgun (WGS) entry which is preliminary data.</text>
</comment>
<dbReference type="Gene3D" id="3.40.920.10">
    <property type="entry name" value="Pyruvate-ferredoxin oxidoreductase, PFOR, domain III"/>
    <property type="match status" value="1"/>
</dbReference>
<dbReference type="SUPFAM" id="SSF52922">
    <property type="entry name" value="TK C-terminal domain-like"/>
    <property type="match status" value="1"/>
</dbReference>
<evidence type="ECO:0000313" key="5">
    <source>
        <dbReference type="Proteomes" id="UP000660885"/>
    </source>
</evidence>
<evidence type="ECO:0000259" key="3">
    <source>
        <dbReference type="Pfam" id="PF01855"/>
    </source>
</evidence>
<dbReference type="PANTHER" id="PTHR32154">
    <property type="entry name" value="PYRUVATE-FLAVODOXIN OXIDOREDUCTASE-RELATED"/>
    <property type="match status" value="1"/>
</dbReference>
<feature type="domain" description="Pyruvate flavodoxin/ferredoxin oxidoreductase pyrimidine binding" evidence="3">
    <location>
        <begin position="221"/>
        <end position="383"/>
    </location>
</feature>
<dbReference type="EMBL" id="JAETWB010000002">
    <property type="protein sequence ID" value="MBL6078100.1"/>
    <property type="molecule type" value="Genomic_DNA"/>
</dbReference>
<keyword evidence="1" id="KW-0560">Oxidoreductase</keyword>
<proteinExistence type="predicted"/>
<dbReference type="NCBIfam" id="TIGR03710">
    <property type="entry name" value="OAFO_sf"/>
    <property type="match status" value="1"/>
</dbReference>
<dbReference type="InterPro" id="IPR029061">
    <property type="entry name" value="THDP-binding"/>
</dbReference>
<sequence length="612" mass="67101">MRGPVTATNDFVVKFANVNGSGSASANQLFAKAILRMGIPIASRNIFPSNIQGLPTWFEVRVSGEGYLGRRGGVDLMVAMNPQTWERDVAEIDPGGYLFYDSTRPVPQSRFREDVHVIGVPLTAMCNAAYTDARQRQLFKNIMYVGALSALLQIDPAVVETLLSEQYKGKEKLAKPNQEAFQMGRDWALANLPCPLGLTLERADKVGDRIYVDGNSAAGLGAVYGGATVCAWYPITPSTSLAEGFERYAKKFRTDPDGRKRYAIVQAEDELASIGIVIGAAWNGARAFTATSGPGISLMQEFVGLSYFAEIPSVIFDVQRAGPSTGMPTRTQQSDVLAAAYASHGDTKHVVLLPEDPHECFAFGADAFDIADRLQQPVFVLLDLDIGMNDWLCEPFAWDDSRRMDRGKVMTAEELEAGRVFGRYLDADGDGIPYRTYPGTHPSKGAFFTRGTSRDRFAKYTEVGAAYVDNMQRLLQKFETAKGIVPRPVLRQAAEPTRTGVIYYGSSSAAMREALSALEAEGIHVDALRIRAFPFHQEVERFVADHDQVFVVEQNRDAQLRTLLMNECGIVPQQLIPVLHYDGTPITARFIRAAIGDKVLAQILPFAGAAAE</sequence>
<dbReference type="InterPro" id="IPR002880">
    <property type="entry name" value="Pyrv_Fd/Flavodoxin_OxRdtase_N"/>
</dbReference>
<dbReference type="RefSeq" id="WP_202831246.1">
    <property type="nucleotide sequence ID" value="NZ_JAETWB010000002.1"/>
</dbReference>
<evidence type="ECO:0000313" key="4">
    <source>
        <dbReference type="EMBL" id="MBL6078100.1"/>
    </source>
</evidence>
<organism evidence="4 5">
    <name type="scientific">Belnapia arida</name>
    <dbReference type="NCBI Taxonomy" id="2804533"/>
    <lineage>
        <taxon>Bacteria</taxon>
        <taxon>Pseudomonadati</taxon>
        <taxon>Pseudomonadota</taxon>
        <taxon>Alphaproteobacteria</taxon>
        <taxon>Acetobacterales</taxon>
        <taxon>Roseomonadaceae</taxon>
        <taxon>Belnapia</taxon>
    </lineage>
</organism>
<dbReference type="Pfam" id="PF01558">
    <property type="entry name" value="POR"/>
    <property type="match status" value="1"/>
</dbReference>
<feature type="domain" description="Pyruvate/ketoisovalerate oxidoreductase catalytic" evidence="2">
    <location>
        <begin position="20"/>
        <end position="185"/>
    </location>
</feature>
<dbReference type="InterPro" id="IPR019752">
    <property type="entry name" value="Pyrv/ketoisovalerate_OxRed_cat"/>
</dbReference>
<dbReference type="SUPFAM" id="SSF53323">
    <property type="entry name" value="Pyruvate-ferredoxin oxidoreductase, PFOR, domain III"/>
    <property type="match status" value="1"/>
</dbReference>
<dbReference type="Proteomes" id="UP000660885">
    <property type="component" value="Unassembled WGS sequence"/>
</dbReference>
<dbReference type="SUPFAM" id="SSF52518">
    <property type="entry name" value="Thiamin diphosphate-binding fold (THDP-binding)"/>
    <property type="match status" value="1"/>
</dbReference>
<dbReference type="InterPro" id="IPR009014">
    <property type="entry name" value="Transketo_C/PFOR_II"/>
</dbReference>
<dbReference type="PANTHER" id="PTHR32154:SF29">
    <property type="entry name" value="BLR6743 PROTEIN"/>
    <property type="match status" value="1"/>
</dbReference>
<dbReference type="CDD" id="cd07034">
    <property type="entry name" value="TPP_PYR_PFOR_IOR-alpha_like"/>
    <property type="match status" value="1"/>
</dbReference>
<gene>
    <name evidence="4" type="ORF">JMJ56_08785</name>
</gene>
<dbReference type="InterPro" id="IPR050722">
    <property type="entry name" value="Pyruvate:ferred/Flavod_OxRd"/>
</dbReference>
<protein>
    <submittedName>
        <fullName evidence="4">2-oxoacid:acceptor oxidoreductase subunit alpha</fullName>
    </submittedName>
</protein>
<dbReference type="InterPro" id="IPR022367">
    <property type="entry name" value="2-oxoacid/accept_OxRdtase_asu"/>
</dbReference>